<name>A0A1F5EPX9_9BACT</name>
<organism evidence="3 4">
    <name type="scientific">Candidatus Campbellbacteria bacterium RIFCSPHIGHO2_01_FULL_34_10</name>
    <dbReference type="NCBI Taxonomy" id="1797577"/>
    <lineage>
        <taxon>Bacteria</taxon>
        <taxon>Candidatus Campbelliibacteriota</taxon>
    </lineage>
</organism>
<feature type="domain" description="LTD" evidence="2">
    <location>
        <begin position="675"/>
        <end position="867"/>
    </location>
</feature>
<reference evidence="3 4" key="1">
    <citation type="journal article" date="2016" name="Nat. Commun.">
        <title>Thousands of microbial genomes shed light on interconnected biogeochemical processes in an aquifer system.</title>
        <authorList>
            <person name="Anantharaman K."/>
            <person name="Brown C.T."/>
            <person name="Hug L.A."/>
            <person name="Sharon I."/>
            <person name="Castelle C.J."/>
            <person name="Probst A.J."/>
            <person name="Thomas B.C."/>
            <person name="Singh A."/>
            <person name="Wilkins M.J."/>
            <person name="Karaoz U."/>
            <person name="Brodie E.L."/>
            <person name="Williams K.H."/>
            <person name="Hubbard S.S."/>
            <person name="Banfield J.F."/>
        </authorList>
    </citation>
    <scope>NUCLEOTIDE SEQUENCE [LARGE SCALE GENOMIC DNA]</scope>
</reference>
<dbReference type="Gene3D" id="2.160.20.10">
    <property type="entry name" value="Single-stranded right-handed beta-helix, Pectin lyase-like"/>
    <property type="match status" value="1"/>
</dbReference>
<feature type="compositionally biased region" description="Low complexity" evidence="1">
    <location>
        <begin position="435"/>
        <end position="462"/>
    </location>
</feature>
<evidence type="ECO:0000313" key="3">
    <source>
        <dbReference type="EMBL" id="OGD69296.1"/>
    </source>
</evidence>
<evidence type="ECO:0000313" key="4">
    <source>
        <dbReference type="Proteomes" id="UP000186670"/>
    </source>
</evidence>
<dbReference type="SMART" id="SM00710">
    <property type="entry name" value="PbH1"/>
    <property type="match status" value="5"/>
</dbReference>
<dbReference type="InterPro" id="IPR012334">
    <property type="entry name" value="Pectin_lyas_fold"/>
</dbReference>
<dbReference type="SUPFAM" id="SSF51126">
    <property type="entry name" value="Pectin lyase-like"/>
    <property type="match status" value="1"/>
</dbReference>
<dbReference type="Gene3D" id="1.10.575.10">
    <property type="entry name" value="P1 Nuclease"/>
    <property type="match status" value="1"/>
</dbReference>
<evidence type="ECO:0000256" key="1">
    <source>
        <dbReference type="SAM" id="MobiDB-lite"/>
    </source>
</evidence>
<accession>A0A1F5EPX9</accession>
<dbReference type="PROSITE" id="PS51841">
    <property type="entry name" value="LTD"/>
    <property type="match status" value="1"/>
</dbReference>
<proteinExistence type="predicted"/>
<dbReference type="InterPro" id="IPR036415">
    <property type="entry name" value="Lamin_tail_dom_sf"/>
</dbReference>
<protein>
    <recommendedName>
        <fullName evidence="2">LTD domain-containing protein</fullName>
    </recommendedName>
</protein>
<dbReference type="EMBL" id="MEZZ01000009">
    <property type="protein sequence ID" value="OGD69296.1"/>
    <property type="molecule type" value="Genomic_DNA"/>
</dbReference>
<feature type="compositionally biased region" description="Basic and acidic residues" evidence="1">
    <location>
        <begin position="489"/>
        <end position="498"/>
    </location>
</feature>
<sequence length="1291" mass="142949">METKKHLKFLLAGLVLSILSPVFCYGYNNETTHPALTKETVEIFNYYYPGLNISNKEKSFVEKGSKEEDSPEIRCVNHFYDPIYNVGLLNVNLSAKNWSQNTRAQAGLNIASVGILKDYFGANSDYSWDRAVYEYAWGDKQRGLEALGHVLHLVQDMSVPPHVRNDQHMTDPSSYEIFAKDFNTDNIYDISGILISKNKKPVVAGNLNDYFYSLAKFTNENFFSESTIKKEIYNTPDVIKSEEKVLTNGDRIWLDFVKMDNSLIKLDGFKNVYDERSDVFVKEYFIKDSDNLILTDYWNILSKQSVLHGAGVMKLFFDDVEKEKQTHALYDLNRSFSEKARDTIVGTGKKIAEVVYGVVNSGKYNAENLAGNVGSVGNLAQLNDDQQNQNQPEENEQPVDNNVDNELVESGRENTDVDNSGIIFGENDESDNDFENVNNFNTENNGQNQGNNGNQSSQNQFNLVSPGFGGGAPVPASDSDDTDENTSEESQKTQETKTEIINPPIITSPINNQKFNQNSITFIGTASSTNIIYSDFSDTIKIITDTNGNWQLILEDFEQGTTTINFFAVNKDQTATSSPTTTEIFVDSQAPITNLSIKECENSLSNSKQVCLLAVNNITINPEWSFSDGEDFSHFILNQNGTTSTTTATTTAIEISGNQNYKLAVSAVDNMGNISEEAEQIIQINNAPVVINEIAWAGTSGPTYHDEWIELYNNTDEEISLENWTLYAEDKEPYIKLSGSIPANDYYLLERTDDTTVSDMQADMIYTGAMSNSGEHLFLAFNKNNATTTVDEILKANYWNQKGSSKSYSTMERYDSRIAGTDWNNWGSATTRPYLINGKNAEGGSIFGTPKKRNSVNYLIDMSDQLSADKTLTKENSPYFVSEFDFKIKEGVTLTIEEGVVIKFSPQGTPSFTVDGTIKSKGTKENPVVFTALYDDEYGGDMNKDGLCEPENASSTAVCPSAGSWKQILIEDTSKGSSFENTIVRYGGRYSTGQAMKYKSMLTVDGTDIIIKDSVFENSLSRGVYLINTGSDTEILENIFRNNNYDGTLSATYPYGLDVSGGASLIENNLFENNGYGLHISGSSAIVNSNEFKNNSENAILSSGPAMFYNNSGAGNKINGIVIGSDITETGMTNIMKKNQLPYVLDDSNVSVVASSTLKIEPGVVIKFSDRMFLVEGNLEINGSDSEKVLFTSISDNSDGTNVLGLEQPEEIGIGKRIGTYLKDGSVSTIKNAEFRCMKYGIKYENSPINLENVVFRNNDTAIYADLDSVIQKAENIIFEGNNATSTIPLY</sequence>
<dbReference type="InterPro" id="IPR011050">
    <property type="entry name" value="Pectin_lyase_fold/virulence"/>
</dbReference>
<dbReference type="GO" id="GO:0016788">
    <property type="term" value="F:hydrolase activity, acting on ester bonds"/>
    <property type="evidence" value="ECO:0007669"/>
    <property type="project" value="InterPro"/>
</dbReference>
<evidence type="ECO:0000259" key="2">
    <source>
        <dbReference type="PROSITE" id="PS51841"/>
    </source>
</evidence>
<dbReference type="SUPFAM" id="SSF48537">
    <property type="entry name" value="Phospholipase C/P1 nuclease"/>
    <property type="match status" value="1"/>
</dbReference>
<dbReference type="SUPFAM" id="SSF74853">
    <property type="entry name" value="Lamin A/C globular tail domain"/>
    <property type="match status" value="1"/>
</dbReference>
<feature type="compositionally biased region" description="Acidic residues" evidence="1">
    <location>
        <begin position="478"/>
        <end position="487"/>
    </location>
</feature>
<dbReference type="Pfam" id="PF00932">
    <property type="entry name" value="LTD"/>
    <property type="match status" value="1"/>
</dbReference>
<feature type="region of interest" description="Disordered" evidence="1">
    <location>
        <begin position="411"/>
        <end position="512"/>
    </location>
</feature>
<dbReference type="Proteomes" id="UP000186670">
    <property type="component" value="Unassembled WGS sequence"/>
</dbReference>
<feature type="compositionally biased region" description="Low complexity" evidence="1">
    <location>
        <begin position="499"/>
        <end position="512"/>
    </location>
</feature>
<dbReference type="InterPro" id="IPR006626">
    <property type="entry name" value="PbH1"/>
</dbReference>
<dbReference type="InterPro" id="IPR001322">
    <property type="entry name" value="Lamin_tail_dom"/>
</dbReference>
<gene>
    <name evidence="3" type="ORF">A2811_00280</name>
</gene>
<dbReference type="InterPro" id="IPR008947">
    <property type="entry name" value="PLipase_C/P1_nuclease_dom_sf"/>
</dbReference>
<comment type="caution">
    <text evidence="3">The sequence shown here is derived from an EMBL/GenBank/DDBJ whole genome shotgun (WGS) entry which is preliminary data.</text>
</comment>